<dbReference type="Proteomes" id="UP000594262">
    <property type="component" value="Unplaced"/>
</dbReference>
<proteinExistence type="predicted"/>
<feature type="chain" id="PRO_5029803306" description="Cnidarian restricted protein" evidence="2">
    <location>
        <begin position="19"/>
        <end position="220"/>
    </location>
</feature>
<keyword evidence="4" id="KW-1185">Reference proteome</keyword>
<accession>A0A7M5X4T4</accession>
<evidence type="ECO:0000313" key="4">
    <source>
        <dbReference type="Proteomes" id="UP000594262"/>
    </source>
</evidence>
<sequence length="220" mass="25388">MWTFHLTLLFSVTQFISGGYVDKGVLISRNYLVDHLPTWSPTWYVSFQVQPIHKIAHWTNVVRFTAGTQDFKRVGDRVPAVFFVPHTTKLHICTTLNNHVNYCFNSHPLPLHQWASVEISQTQSAAKYLYTIRINGRTVHQVENKGARYYMGVNVFRGDNFYGPAPARIRQLTYHNLPSVFKLVRNTIIVANVKSMIIMFFVLIVQSMVLVDLMIKTTEL</sequence>
<feature type="transmembrane region" description="Helical" evidence="1">
    <location>
        <begin position="196"/>
        <end position="215"/>
    </location>
</feature>
<dbReference type="RefSeq" id="XP_066926158.1">
    <property type="nucleotide sequence ID" value="XM_067070057.1"/>
</dbReference>
<evidence type="ECO:0008006" key="5">
    <source>
        <dbReference type="Google" id="ProtNLM"/>
    </source>
</evidence>
<dbReference type="EnsemblMetazoa" id="CLYHEMT017443.1">
    <property type="protein sequence ID" value="CLYHEMP017443.1"/>
    <property type="gene ID" value="CLYHEMG017443"/>
</dbReference>
<evidence type="ECO:0000313" key="3">
    <source>
        <dbReference type="EnsemblMetazoa" id="CLYHEMP017443.1"/>
    </source>
</evidence>
<feature type="signal peptide" evidence="2">
    <location>
        <begin position="1"/>
        <end position="18"/>
    </location>
</feature>
<evidence type="ECO:0000256" key="2">
    <source>
        <dbReference type="SAM" id="SignalP"/>
    </source>
</evidence>
<dbReference type="OrthoDB" id="2120109at2759"/>
<dbReference type="GeneID" id="136813544"/>
<protein>
    <recommendedName>
        <fullName evidence="5">Cnidarian restricted protein</fullName>
    </recommendedName>
</protein>
<keyword evidence="1" id="KW-0472">Membrane</keyword>
<reference evidence="3" key="1">
    <citation type="submission" date="2021-01" db="UniProtKB">
        <authorList>
            <consortium name="EnsemblMetazoa"/>
        </authorList>
    </citation>
    <scope>IDENTIFICATION</scope>
</reference>
<evidence type="ECO:0000256" key="1">
    <source>
        <dbReference type="SAM" id="Phobius"/>
    </source>
</evidence>
<keyword evidence="2" id="KW-0732">Signal</keyword>
<dbReference type="RefSeq" id="XP_066926159.1">
    <property type="nucleotide sequence ID" value="XM_067070058.1"/>
</dbReference>
<keyword evidence="1" id="KW-0812">Transmembrane</keyword>
<name>A0A7M5X4T4_9CNID</name>
<dbReference type="AlphaFoldDB" id="A0A7M5X4T4"/>
<organism evidence="3 4">
    <name type="scientific">Clytia hemisphaerica</name>
    <dbReference type="NCBI Taxonomy" id="252671"/>
    <lineage>
        <taxon>Eukaryota</taxon>
        <taxon>Metazoa</taxon>
        <taxon>Cnidaria</taxon>
        <taxon>Hydrozoa</taxon>
        <taxon>Hydroidolina</taxon>
        <taxon>Leptothecata</taxon>
        <taxon>Obeliida</taxon>
        <taxon>Clytiidae</taxon>
        <taxon>Clytia</taxon>
    </lineage>
</organism>
<keyword evidence="1" id="KW-1133">Transmembrane helix</keyword>